<sequence>MRDNDTNILNTISLFILFTMICACFFLWTRGIGTQPMLDLYTGMVRYVTFAAIIVLILNVYRLGVVDWIWVIVAVATVPFYSQFSDLRGAGFFQNVILALIIVVVLDFKVVYFPKWTRALLGSIILVILLITMFRIFTEMPAPSDGKSIWAPTNKLKEIWINTNTIGASVMSATFLSACLIKSLRTGWSDWVVYPIYLMGLAGTWVVQSKASFAATVCFVLLDIFPENIKEKLKHVLGGAYTVFLTAIFPISYFVAFSDEVNIFTGREEIWRLFYEELFEKSQQFFVGMHPFTFQRGNEILGYHNSYNSLLGQYGIIGLILIILFILYNVWSIVMKRDFEVARYSFLLAFFGILLQSTMEDTLIAGFWIPLTFSLLGLAHQQSLEDEEYEYDYYEEDFYQDYQEFENVDSGSLHSRSSRHK</sequence>
<protein>
    <submittedName>
        <fullName evidence="2">EpaQ family protein</fullName>
    </submittedName>
</protein>
<feature type="transmembrane region" description="Helical" evidence="1">
    <location>
        <begin position="159"/>
        <end position="184"/>
    </location>
</feature>
<feature type="transmembrane region" description="Helical" evidence="1">
    <location>
        <begin position="311"/>
        <end position="334"/>
    </location>
</feature>
<proteinExistence type="predicted"/>
<dbReference type="EMBL" id="JAFREM010000031">
    <property type="protein sequence ID" value="MBO1308235.1"/>
    <property type="molecule type" value="Genomic_DNA"/>
</dbReference>
<organism evidence="2 3">
    <name type="scientific">Candidatus Enterococcus moelleringii</name>
    <dbReference type="NCBI Taxonomy" id="2815325"/>
    <lineage>
        <taxon>Bacteria</taxon>
        <taxon>Bacillati</taxon>
        <taxon>Bacillota</taxon>
        <taxon>Bacilli</taxon>
        <taxon>Lactobacillales</taxon>
        <taxon>Enterococcaceae</taxon>
        <taxon>Enterococcus</taxon>
    </lineage>
</organism>
<feature type="transmembrane region" description="Helical" evidence="1">
    <location>
        <begin position="12"/>
        <end position="32"/>
    </location>
</feature>
<feature type="transmembrane region" description="Helical" evidence="1">
    <location>
        <begin position="341"/>
        <end position="357"/>
    </location>
</feature>
<comment type="caution">
    <text evidence="2">The sequence shown here is derived from an EMBL/GenBank/DDBJ whole genome shotgun (WGS) entry which is preliminary data.</text>
</comment>
<keyword evidence="3" id="KW-1185">Reference proteome</keyword>
<gene>
    <name evidence="2" type="ORF">JZO70_18810</name>
</gene>
<dbReference type="Proteomes" id="UP000664601">
    <property type="component" value="Unassembled WGS sequence"/>
</dbReference>
<accession>A0ABS3LGN0</accession>
<feature type="transmembrane region" description="Helical" evidence="1">
    <location>
        <begin position="196"/>
        <end position="224"/>
    </location>
</feature>
<keyword evidence="1" id="KW-0472">Membrane</keyword>
<dbReference type="PROSITE" id="PS51257">
    <property type="entry name" value="PROKAR_LIPOPROTEIN"/>
    <property type="match status" value="1"/>
</dbReference>
<keyword evidence="1" id="KW-0812">Transmembrane</keyword>
<dbReference type="RefSeq" id="WP_207675228.1">
    <property type="nucleotide sequence ID" value="NZ_JAFREM010000031.1"/>
</dbReference>
<keyword evidence="1" id="KW-1133">Transmembrane helix</keyword>
<feature type="transmembrane region" description="Helical" evidence="1">
    <location>
        <begin position="119"/>
        <end position="138"/>
    </location>
</feature>
<evidence type="ECO:0000313" key="2">
    <source>
        <dbReference type="EMBL" id="MBO1308235.1"/>
    </source>
</evidence>
<feature type="transmembrane region" description="Helical" evidence="1">
    <location>
        <begin position="236"/>
        <end position="256"/>
    </location>
</feature>
<evidence type="ECO:0000256" key="1">
    <source>
        <dbReference type="SAM" id="Phobius"/>
    </source>
</evidence>
<dbReference type="NCBIfam" id="NF037933">
    <property type="entry name" value="EpaQ_fam"/>
    <property type="match status" value="1"/>
</dbReference>
<evidence type="ECO:0000313" key="3">
    <source>
        <dbReference type="Proteomes" id="UP000664601"/>
    </source>
</evidence>
<name>A0ABS3LGN0_9ENTE</name>
<feature type="transmembrane region" description="Helical" evidence="1">
    <location>
        <begin position="44"/>
        <end position="62"/>
    </location>
</feature>
<reference evidence="2 3" key="1">
    <citation type="submission" date="2021-03" db="EMBL/GenBank/DDBJ databases">
        <title>Enterococcal diversity collection.</title>
        <authorList>
            <person name="Gilmore M.S."/>
            <person name="Schwartzman J."/>
            <person name="Van Tyne D."/>
            <person name="Martin M."/>
            <person name="Earl A.M."/>
            <person name="Manson A.L."/>
            <person name="Straub T."/>
            <person name="Salamzade R."/>
            <person name="Saavedra J."/>
            <person name="Lebreton F."/>
            <person name="Prichula J."/>
            <person name="Schaufler K."/>
            <person name="Gaca A."/>
            <person name="Sgardioli B."/>
            <person name="Wagenaar J."/>
            <person name="Strong T."/>
        </authorList>
    </citation>
    <scope>NUCLEOTIDE SEQUENCE [LARGE SCALE GENOMIC DNA]</scope>
    <source>
        <strain evidence="2 3">669A</strain>
    </source>
</reference>